<gene>
    <name evidence="2" type="ORF">Ctob_010681</name>
</gene>
<dbReference type="PROSITE" id="PS50106">
    <property type="entry name" value="PDZ"/>
    <property type="match status" value="1"/>
</dbReference>
<dbReference type="EMBL" id="JWZX01002858">
    <property type="protein sequence ID" value="KOO26394.1"/>
    <property type="molecule type" value="Genomic_DNA"/>
</dbReference>
<reference evidence="3" key="1">
    <citation type="journal article" date="2015" name="PLoS Genet.">
        <title>Genome Sequence and Transcriptome Analyses of Chrysochromulina tobin: Metabolic Tools for Enhanced Algal Fitness in the Prominent Order Prymnesiales (Haptophyceae).</title>
        <authorList>
            <person name="Hovde B.T."/>
            <person name="Deodato C.R."/>
            <person name="Hunsperger H.M."/>
            <person name="Ryken S.A."/>
            <person name="Yost W."/>
            <person name="Jha R.K."/>
            <person name="Patterson J."/>
            <person name="Monnat R.J. Jr."/>
            <person name="Barlow S.B."/>
            <person name="Starkenburg S.R."/>
            <person name="Cattolico R.A."/>
        </authorList>
    </citation>
    <scope>NUCLEOTIDE SEQUENCE</scope>
    <source>
        <strain evidence="3">CCMP291</strain>
    </source>
</reference>
<proteinExistence type="predicted"/>
<protein>
    <recommendedName>
        <fullName evidence="1">PDZ domain-containing protein</fullName>
    </recommendedName>
</protein>
<dbReference type="InterPro" id="IPR001478">
    <property type="entry name" value="PDZ"/>
</dbReference>
<dbReference type="SUPFAM" id="SSF50156">
    <property type="entry name" value="PDZ domain-like"/>
    <property type="match status" value="1"/>
</dbReference>
<evidence type="ECO:0000259" key="1">
    <source>
        <dbReference type="PROSITE" id="PS50106"/>
    </source>
</evidence>
<dbReference type="InterPro" id="IPR036034">
    <property type="entry name" value="PDZ_sf"/>
</dbReference>
<dbReference type="Proteomes" id="UP000037460">
    <property type="component" value="Unassembled WGS sequence"/>
</dbReference>
<comment type="caution">
    <text evidence="2">The sequence shown here is derived from an EMBL/GenBank/DDBJ whole genome shotgun (WGS) entry which is preliminary data.</text>
</comment>
<dbReference type="OrthoDB" id="10009200at2759"/>
<organism evidence="2 3">
    <name type="scientific">Chrysochromulina tobinii</name>
    <dbReference type="NCBI Taxonomy" id="1460289"/>
    <lineage>
        <taxon>Eukaryota</taxon>
        <taxon>Haptista</taxon>
        <taxon>Haptophyta</taxon>
        <taxon>Prymnesiophyceae</taxon>
        <taxon>Prymnesiales</taxon>
        <taxon>Chrysochromulinaceae</taxon>
        <taxon>Chrysochromulina</taxon>
    </lineage>
</organism>
<name>A0A0M0JIJ1_9EUKA</name>
<feature type="domain" description="PDZ" evidence="1">
    <location>
        <begin position="1"/>
        <end position="55"/>
    </location>
</feature>
<evidence type="ECO:0000313" key="3">
    <source>
        <dbReference type="Proteomes" id="UP000037460"/>
    </source>
</evidence>
<dbReference type="AlphaFoldDB" id="A0A0M0JIJ1"/>
<evidence type="ECO:0000313" key="2">
    <source>
        <dbReference type="EMBL" id="KOO26394.1"/>
    </source>
</evidence>
<keyword evidence="3" id="KW-1185">Reference proteome</keyword>
<dbReference type="Gene3D" id="2.30.42.10">
    <property type="match status" value="1"/>
</dbReference>
<sequence>MTFTEAAGRCTFITEVAAGSQAAKKGVVAGSKLVSVAGHPMEGLGSDAAVARIKEEMQRAAQQPMTMELESSAYDAPFQSVETTPSGSNKKASLVARAFGFGSGTKSGSKR</sequence>
<accession>A0A0M0JIJ1</accession>